<evidence type="ECO:0000313" key="7">
    <source>
        <dbReference type="Proteomes" id="UP001454036"/>
    </source>
</evidence>
<keyword evidence="7" id="KW-1185">Reference proteome</keyword>
<protein>
    <recommendedName>
        <fullName evidence="5">Plastid lipid-associated protein/fibrillin conserved domain-containing protein</fullName>
    </recommendedName>
</protein>
<dbReference type="EMBL" id="BAABME010033005">
    <property type="protein sequence ID" value="GAA0151426.1"/>
    <property type="molecule type" value="Genomic_DNA"/>
</dbReference>
<comment type="caution">
    <text evidence="6">The sequence shown here is derived from an EMBL/GenBank/DDBJ whole genome shotgun (WGS) entry which is preliminary data.</text>
</comment>
<dbReference type="InterPro" id="IPR006843">
    <property type="entry name" value="PAP/fibrillin_dom"/>
</dbReference>
<keyword evidence="3" id="KW-0809">Transit peptide</keyword>
<gene>
    <name evidence="6" type="ORF">LIER_43143</name>
</gene>
<feature type="region of interest" description="Disordered" evidence="4">
    <location>
        <begin position="33"/>
        <end position="89"/>
    </location>
</feature>
<evidence type="ECO:0000256" key="3">
    <source>
        <dbReference type="ARBA" id="ARBA00022946"/>
    </source>
</evidence>
<evidence type="ECO:0000256" key="2">
    <source>
        <dbReference type="ARBA" id="ARBA00022640"/>
    </source>
</evidence>
<dbReference type="Proteomes" id="UP001454036">
    <property type="component" value="Unassembled WGS sequence"/>
</dbReference>
<reference evidence="6 7" key="1">
    <citation type="submission" date="2024-01" db="EMBL/GenBank/DDBJ databases">
        <title>The complete chloroplast genome sequence of Lithospermum erythrorhizon: insights into the phylogenetic relationship among Boraginaceae species and the maternal lineages of purple gromwells.</title>
        <authorList>
            <person name="Okada T."/>
            <person name="Watanabe K."/>
        </authorList>
    </citation>
    <scope>NUCLEOTIDE SEQUENCE [LARGE SCALE GENOMIC DNA]</scope>
</reference>
<comment type="subcellular location">
    <subcellularLocation>
        <location evidence="1">Plastid</location>
    </subcellularLocation>
</comment>
<dbReference type="PANTHER" id="PTHR31906">
    <property type="entry name" value="PLASTID-LIPID-ASSOCIATED PROTEIN 4, CHLOROPLASTIC-RELATED"/>
    <property type="match status" value="1"/>
</dbReference>
<dbReference type="InterPro" id="IPR039633">
    <property type="entry name" value="PAP"/>
</dbReference>
<evidence type="ECO:0000259" key="5">
    <source>
        <dbReference type="Pfam" id="PF04755"/>
    </source>
</evidence>
<accession>A0AAV3PJM5</accession>
<dbReference type="Pfam" id="PF04755">
    <property type="entry name" value="PAP_fibrillin"/>
    <property type="match status" value="1"/>
</dbReference>
<sequence length="153" mass="16604">MNLLSCPHSSLLCIKHPHNSLFSSHPKVTKLPLPLTSKPTPIKPSAYVDEWGEKSTPDQEPTTRFPDPRGDDDEWGAAGNGVPPVDEESVEDEELKALKKALVDTVYGTDSGFGASSEVRAEALELVQKLEAANPTPKPTEATEFLDGNWVLV</sequence>
<dbReference type="GO" id="GO:0009536">
    <property type="term" value="C:plastid"/>
    <property type="evidence" value="ECO:0007669"/>
    <property type="project" value="UniProtKB-SubCell"/>
</dbReference>
<keyword evidence="2" id="KW-0934">Plastid</keyword>
<evidence type="ECO:0000313" key="6">
    <source>
        <dbReference type="EMBL" id="GAA0151426.1"/>
    </source>
</evidence>
<evidence type="ECO:0000256" key="4">
    <source>
        <dbReference type="SAM" id="MobiDB-lite"/>
    </source>
</evidence>
<organism evidence="6 7">
    <name type="scientific">Lithospermum erythrorhizon</name>
    <name type="common">Purple gromwell</name>
    <name type="synonym">Lithospermum officinale var. erythrorhizon</name>
    <dbReference type="NCBI Taxonomy" id="34254"/>
    <lineage>
        <taxon>Eukaryota</taxon>
        <taxon>Viridiplantae</taxon>
        <taxon>Streptophyta</taxon>
        <taxon>Embryophyta</taxon>
        <taxon>Tracheophyta</taxon>
        <taxon>Spermatophyta</taxon>
        <taxon>Magnoliopsida</taxon>
        <taxon>eudicotyledons</taxon>
        <taxon>Gunneridae</taxon>
        <taxon>Pentapetalae</taxon>
        <taxon>asterids</taxon>
        <taxon>lamiids</taxon>
        <taxon>Boraginales</taxon>
        <taxon>Boraginaceae</taxon>
        <taxon>Boraginoideae</taxon>
        <taxon>Lithospermeae</taxon>
        <taxon>Lithospermum</taxon>
    </lineage>
</organism>
<dbReference type="AlphaFoldDB" id="A0AAV3PJM5"/>
<proteinExistence type="predicted"/>
<feature type="domain" description="Plastid lipid-associated protein/fibrillin conserved" evidence="5">
    <location>
        <begin position="97"/>
        <end position="153"/>
    </location>
</feature>
<name>A0AAV3PJM5_LITER</name>
<feature type="compositionally biased region" description="Low complexity" evidence="4">
    <location>
        <begin position="33"/>
        <end position="44"/>
    </location>
</feature>
<evidence type="ECO:0000256" key="1">
    <source>
        <dbReference type="ARBA" id="ARBA00004474"/>
    </source>
</evidence>